<protein>
    <recommendedName>
        <fullName evidence="1">DUF6884 domain-containing protein</fullName>
    </recommendedName>
</protein>
<dbReference type="EMBL" id="FRCZ01000002">
    <property type="protein sequence ID" value="SHM89290.1"/>
    <property type="molecule type" value="Genomic_DNA"/>
</dbReference>
<dbReference type="Pfam" id="PF21818">
    <property type="entry name" value="DUF6884"/>
    <property type="match status" value="1"/>
</dbReference>
<dbReference type="STRING" id="1027249.SAMN05216179_1186"/>
<dbReference type="AlphaFoldDB" id="A0A1M7MFV2"/>
<gene>
    <name evidence="2" type="ORF">SAMN05216179_1186</name>
</gene>
<evidence type="ECO:0000313" key="3">
    <source>
        <dbReference type="Proteomes" id="UP000184184"/>
    </source>
</evidence>
<dbReference type="RefSeq" id="WP_073200668.1">
    <property type="nucleotide sequence ID" value="NZ_FRCZ01000002.1"/>
</dbReference>
<accession>A0A1M7MFV2</accession>
<name>A0A1M7MFV2_9BACI</name>
<dbReference type="OrthoDB" id="2364857at2"/>
<keyword evidence="3" id="KW-1185">Reference proteome</keyword>
<reference evidence="2 3" key="1">
    <citation type="submission" date="2016-11" db="EMBL/GenBank/DDBJ databases">
        <authorList>
            <person name="Jaros S."/>
            <person name="Januszkiewicz K."/>
            <person name="Wedrychowicz H."/>
        </authorList>
    </citation>
    <scope>NUCLEOTIDE SEQUENCE [LARGE SCALE GENOMIC DNA]</scope>
    <source>
        <strain evidence="2 3">CGMCC 1.10681</strain>
    </source>
</reference>
<proteinExistence type="predicted"/>
<organism evidence="2 3">
    <name type="scientific">Gracilibacillus kekensis</name>
    <dbReference type="NCBI Taxonomy" id="1027249"/>
    <lineage>
        <taxon>Bacteria</taxon>
        <taxon>Bacillati</taxon>
        <taxon>Bacillota</taxon>
        <taxon>Bacilli</taxon>
        <taxon>Bacillales</taxon>
        <taxon>Bacillaceae</taxon>
        <taxon>Gracilibacillus</taxon>
    </lineage>
</organism>
<sequence>MNQLCIIPCGKRKIWDKFPDVAETEAQNAYIGVLHNLCQQYVTNYFNNWVIISGKHGILLPDDIVPENYDVTFRPNDPRVVSVKTLQRQLKEKKLEHFNDIIVLTGQKYRPIINNTFSHADSIQFPLLGSKGIGDMQRLLKESITSNVPLHK</sequence>
<feature type="domain" description="DUF6884" evidence="1">
    <location>
        <begin position="7"/>
        <end position="141"/>
    </location>
</feature>
<evidence type="ECO:0000313" key="2">
    <source>
        <dbReference type="EMBL" id="SHM89290.1"/>
    </source>
</evidence>
<dbReference type="InterPro" id="IPR049251">
    <property type="entry name" value="DUF6884"/>
</dbReference>
<dbReference type="Proteomes" id="UP000184184">
    <property type="component" value="Unassembled WGS sequence"/>
</dbReference>
<evidence type="ECO:0000259" key="1">
    <source>
        <dbReference type="Pfam" id="PF21818"/>
    </source>
</evidence>